<accession>A0A7K3WTB9</accession>
<name>A0A7K3WTB9_9FLAO</name>
<comment type="caution">
    <text evidence="1">The sequence shown here is derived from an EMBL/GenBank/DDBJ whole genome shotgun (WGS) entry which is preliminary data.</text>
</comment>
<dbReference type="RefSeq" id="WP_163286329.1">
    <property type="nucleotide sequence ID" value="NZ_JAAGVY010000036.1"/>
</dbReference>
<dbReference type="PROSITE" id="PS51257">
    <property type="entry name" value="PROKAR_LIPOPROTEIN"/>
    <property type="match status" value="1"/>
</dbReference>
<keyword evidence="2" id="KW-1185">Reference proteome</keyword>
<gene>
    <name evidence="1" type="ORF">G3O08_15670</name>
</gene>
<dbReference type="InterPro" id="IPR013041">
    <property type="entry name" value="Clathrin_app_Ig-like_sf"/>
</dbReference>
<evidence type="ECO:0000313" key="1">
    <source>
        <dbReference type="EMBL" id="NEN24939.1"/>
    </source>
</evidence>
<dbReference type="AlphaFoldDB" id="A0A7K3WTB9"/>
<sequence>MNTTRILIVLFTLVIISACEREGCTDKDALNFDISADNDDGSCIHCPAGSGASILLDYGIVKEMRPNSDYLDMDILDIEIEQVGVNISDIANCNSIEQSCMLQITFKNVSGVTLQNFQVYISASNSQIAIENNFYLNTLNPNTQAQQNIFVGGGGGMQECIPITEYGNLNFYISGGYYQ</sequence>
<organism evidence="1 2">
    <name type="scientific">Cryomorpha ignava</name>
    <dbReference type="NCBI Taxonomy" id="101383"/>
    <lineage>
        <taxon>Bacteria</taxon>
        <taxon>Pseudomonadati</taxon>
        <taxon>Bacteroidota</taxon>
        <taxon>Flavobacteriia</taxon>
        <taxon>Flavobacteriales</taxon>
        <taxon>Cryomorphaceae</taxon>
        <taxon>Cryomorpha</taxon>
    </lineage>
</organism>
<dbReference type="SUPFAM" id="SSF49348">
    <property type="entry name" value="Clathrin adaptor appendage domain"/>
    <property type="match status" value="1"/>
</dbReference>
<evidence type="ECO:0000313" key="2">
    <source>
        <dbReference type="Proteomes" id="UP000486602"/>
    </source>
</evidence>
<dbReference type="Proteomes" id="UP000486602">
    <property type="component" value="Unassembled WGS sequence"/>
</dbReference>
<dbReference type="EMBL" id="JAAGVY010000036">
    <property type="protein sequence ID" value="NEN24939.1"/>
    <property type="molecule type" value="Genomic_DNA"/>
</dbReference>
<protein>
    <submittedName>
        <fullName evidence="1">Uncharacterized protein</fullName>
    </submittedName>
</protein>
<reference evidence="1 2" key="1">
    <citation type="submission" date="2020-02" db="EMBL/GenBank/DDBJ databases">
        <title>Out from the shadows clarifying the taxonomy of the family Cryomorphaceae and related taxa by utilizing the GTDB taxonomic framework.</title>
        <authorList>
            <person name="Bowman J.P."/>
        </authorList>
    </citation>
    <scope>NUCLEOTIDE SEQUENCE [LARGE SCALE GENOMIC DNA]</scope>
    <source>
        <strain evidence="1 2">QSSC 1-22</strain>
    </source>
</reference>
<proteinExistence type="predicted"/>